<reference evidence="3" key="1">
    <citation type="submission" date="2021-01" db="EMBL/GenBank/DDBJ databases">
        <authorList>
            <consortium name="Genoscope - CEA"/>
            <person name="William W."/>
        </authorList>
    </citation>
    <scope>NUCLEOTIDE SEQUENCE</scope>
</reference>
<evidence type="ECO:0000256" key="2">
    <source>
        <dbReference type="SAM" id="MobiDB-lite"/>
    </source>
</evidence>
<dbReference type="AlphaFoldDB" id="A0A8S1QWU1"/>
<dbReference type="Proteomes" id="UP000692954">
    <property type="component" value="Unassembled WGS sequence"/>
</dbReference>
<comment type="caution">
    <text evidence="3">The sequence shown here is derived from an EMBL/GenBank/DDBJ whole genome shotgun (WGS) entry which is preliminary data.</text>
</comment>
<sequence length="328" mass="37296">MATNNLPTFYPGQQQMGNIQTSQYQPQGGAIYQGNQGLQQGFGSNSVIQQNPQFQYGNQYGLNMNNQGVPSYQTPQRIVSQRAIQQSPQAVQAPFIQQQAPIIQQQQMPIIQQYQAPIIQQQQVQQTVQQQPSVIHNVEHVPVIHELHHVNRPINVVSVDEIEGPWRSKVLLLEKQLIELQLMLKKGPTKQVQSKQVVVEDEGRIRQLQSEIERLQGILRDNQKEIDELEQLINEATYSLENADEQAASQVEAQSQELAKWKKKFSDLNKQYHDIEEDITMTEAQIESIQKRKMITQTTSSIKTTSKVQGGTYGDGDVRKSGFSNRNN</sequence>
<proteinExistence type="predicted"/>
<evidence type="ECO:0000313" key="4">
    <source>
        <dbReference type="Proteomes" id="UP000692954"/>
    </source>
</evidence>
<protein>
    <submittedName>
        <fullName evidence="3">Uncharacterized protein</fullName>
    </submittedName>
</protein>
<gene>
    <name evidence="3" type="ORF">PSON_ATCC_30995.1.T1190024</name>
</gene>
<feature type="coiled-coil region" evidence="1">
    <location>
        <begin position="198"/>
        <end position="292"/>
    </location>
</feature>
<evidence type="ECO:0000313" key="3">
    <source>
        <dbReference type="EMBL" id="CAD8118890.1"/>
    </source>
</evidence>
<dbReference type="OrthoDB" id="308198at2759"/>
<organism evidence="3 4">
    <name type="scientific">Paramecium sonneborni</name>
    <dbReference type="NCBI Taxonomy" id="65129"/>
    <lineage>
        <taxon>Eukaryota</taxon>
        <taxon>Sar</taxon>
        <taxon>Alveolata</taxon>
        <taxon>Ciliophora</taxon>
        <taxon>Intramacronucleata</taxon>
        <taxon>Oligohymenophorea</taxon>
        <taxon>Peniculida</taxon>
        <taxon>Parameciidae</taxon>
        <taxon>Paramecium</taxon>
    </lineage>
</organism>
<keyword evidence="1" id="KW-0175">Coiled coil</keyword>
<name>A0A8S1QWU1_9CILI</name>
<keyword evidence="4" id="KW-1185">Reference proteome</keyword>
<feature type="compositionally biased region" description="Low complexity" evidence="2">
    <location>
        <begin position="298"/>
        <end position="307"/>
    </location>
</feature>
<dbReference type="EMBL" id="CAJJDN010000119">
    <property type="protein sequence ID" value="CAD8118890.1"/>
    <property type="molecule type" value="Genomic_DNA"/>
</dbReference>
<feature type="region of interest" description="Disordered" evidence="2">
    <location>
        <begin position="298"/>
        <end position="328"/>
    </location>
</feature>
<evidence type="ECO:0000256" key="1">
    <source>
        <dbReference type="SAM" id="Coils"/>
    </source>
</evidence>
<accession>A0A8S1QWU1</accession>